<gene>
    <name evidence="3" type="ORF">EKI59_02470</name>
</gene>
<feature type="compositionally biased region" description="Polar residues" evidence="2">
    <location>
        <begin position="158"/>
        <end position="171"/>
    </location>
</feature>
<dbReference type="OrthoDB" id="4775340at2"/>
<name>A0A6C1U120_9CORY</name>
<dbReference type="AlphaFoldDB" id="A0A6C1U120"/>
<evidence type="ECO:0000256" key="1">
    <source>
        <dbReference type="SAM" id="Coils"/>
    </source>
</evidence>
<reference evidence="3 4" key="1">
    <citation type="submission" date="2018-12" db="EMBL/GenBank/DDBJ databases">
        <title>Corynebacterium sanguinis sp. nov., a clinically-associated and environmental corynebacterium.</title>
        <authorList>
            <person name="Gonzales-Siles L."/>
            <person name="Jaen-Luchoro D."/>
            <person name="Cardew S."/>
            <person name="Inganas E."/>
            <person name="Ohlen M."/>
            <person name="Jensie-Markopolous S."/>
            <person name="Pinyeiro-Iglesias B."/>
            <person name="Molin K."/>
            <person name="Skovbjerg S."/>
            <person name="Svensson-Stadler L."/>
            <person name="Funke G."/>
            <person name="Moore E.R.B."/>
        </authorList>
    </citation>
    <scope>NUCLEOTIDE SEQUENCE [LARGE SCALE GENOMIC DNA]</scope>
    <source>
        <strain evidence="3 4">58734</strain>
    </source>
</reference>
<evidence type="ECO:0008006" key="5">
    <source>
        <dbReference type="Google" id="ProtNLM"/>
    </source>
</evidence>
<feature type="coiled-coil region" evidence="1">
    <location>
        <begin position="63"/>
        <end position="111"/>
    </location>
</feature>
<dbReference type="Proteomes" id="UP000336646">
    <property type="component" value="Unassembled WGS sequence"/>
</dbReference>
<feature type="region of interest" description="Disordered" evidence="2">
    <location>
        <begin position="135"/>
        <end position="184"/>
    </location>
</feature>
<sequence>MPKKTRPWLRFIEGTEGGQANPGGSTENADRGQPSPAETGTTDTDDGNAEDWKAKYESMKGHARTWENRAKENQEAAAELEKIREAEKTEVQKYADRVSQLEQDLAAERARATQLAIGAEFGLSKDDVETFLHGSEEDMRKQAEGLKKRIERTPTPENPWQGQGNSGTSKTSIEDWGRKLLGKN</sequence>
<feature type="region of interest" description="Disordered" evidence="2">
    <location>
        <begin position="1"/>
        <end position="49"/>
    </location>
</feature>
<organism evidence="3 4">
    <name type="scientific">Corynebacterium sanguinis</name>
    <dbReference type="NCBI Taxonomy" id="2594913"/>
    <lineage>
        <taxon>Bacteria</taxon>
        <taxon>Bacillati</taxon>
        <taxon>Actinomycetota</taxon>
        <taxon>Actinomycetes</taxon>
        <taxon>Mycobacteriales</taxon>
        <taxon>Corynebacteriaceae</taxon>
        <taxon>Corynebacterium</taxon>
    </lineage>
</organism>
<evidence type="ECO:0000313" key="3">
    <source>
        <dbReference type="EMBL" id="TVS29804.1"/>
    </source>
</evidence>
<dbReference type="EMBL" id="RXIR01000003">
    <property type="protein sequence ID" value="TVS29804.1"/>
    <property type="molecule type" value="Genomic_DNA"/>
</dbReference>
<comment type="caution">
    <text evidence="3">The sequence shown here is derived from an EMBL/GenBank/DDBJ whole genome shotgun (WGS) entry which is preliminary data.</text>
</comment>
<protein>
    <recommendedName>
        <fullName evidence="5">DUF4355 domain-containing protein</fullName>
    </recommendedName>
</protein>
<accession>A0A6C1U120</accession>
<dbReference type="RefSeq" id="WP_144772550.1">
    <property type="nucleotide sequence ID" value="NZ_RXIR01000003.1"/>
</dbReference>
<keyword evidence="1" id="KW-0175">Coiled coil</keyword>
<evidence type="ECO:0000313" key="4">
    <source>
        <dbReference type="Proteomes" id="UP000336646"/>
    </source>
</evidence>
<feature type="compositionally biased region" description="Basic and acidic residues" evidence="2">
    <location>
        <begin position="135"/>
        <end position="154"/>
    </location>
</feature>
<proteinExistence type="predicted"/>
<evidence type="ECO:0000256" key="2">
    <source>
        <dbReference type="SAM" id="MobiDB-lite"/>
    </source>
</evidence>